<sequence>MKTNVVPNMAFRPYSLPPTMQQLGYTMKLGDEKRSGCERDWETTYDETINLTVRQPSAKKSALSASKLPFYSTGFVLTDTQRHAVEKFREHIFLEWEFKELPPECTAADKAKAAASVFHAADEARLGVLRREQFVECLTSLGISFSTHDLNCLIGKFIVERIASIKAVDYIEFICRILPESYNKLTPKEEVLL</sequence>
<evidence type="ECO:0008006" key="2">
    <source>
        <dbReference type="Google" id="ProtNLM"/>
    </source>
</evidence>
<name>A0A7S1SX95_9CHLO</name>
<gene>
    <name evidence="1" type="ORF">TCHU04912_LOCUS11808</name>
</gene>
<protein>
    <recommendedName>
        <fullName evidence="2">EF-hand domain-containing protein</fullName>
    </recommendedName>
</protein>
<accession>A0A7S1SX95</accession>
<dbReference type="EMBL" id="HBGG01022726">
    <property type="protein sequence ID" value="CAD9209569.1"/>
    <property type="molecule type" value="Transcribed_RNA"/>
</dbReference>
<organism evidence="1">
    <name type="scientific">Tetraselmis chuii</name>
    <dbReference type="NCBI Taxonomy" id="63592"/>
    <lineage>
        <taxon>Eukaryota</taxon>
        <taxon>Viridiplantae</taxon>
        <taxon>Chlorophyta</taxon>
        <taxon>core chlorophytes</taxon>
        <taxon>Chlorodendrophyceae</taxon>
        <taxon>Chlorodendrales</taxon>
        <taxon>Chlorodendraceae</taxon>
        <taxon>Tetraselmis</taxon>
    </lineage>
</organism>
<reference evidence="1" key="1">
    <citation type="submission" date="2021-01" db="EMBL/GenBank/DDBJ databases">
        <authorList>
            <person name="Corre E."/>
            <person name="Pelletier E."/>
            <person name="Niang G."/>
            <person name="Scheremetjew M."/>
            <person name="Finn R."/>
            <person name="Kale V."/>
            <person name="Holt S."/>
            <person name="Cochrane G."/>
            <person name="Meng A."/>
            <person name="Brown T."/>
            <person name="Cohen L."/>
        </authorList>
    </citation>
    <scope>NUCLEOTIDE SEQUENCE</scope>
    <source>
        <strain evidence="1">PLY429</strain>
    </source>
</reference>
<proteinExistence type="predicted"/>
<dbReference type="AlphaFoldDB" id="A0A7S1SX95"/>
<evidence type="ECO:0000313" key="1">
    <source>
        <dbReference type="EMBL" id="CAD9209569.1"/>
    </source>
</evidence>